<accession>W9S7Y7</accession>
<proteinExistence type="predicted"/>
<dbReference type="AlphaFoldDB" id="W9S7Y7"/>
<sequence>MGRPLGLPAEPEKLKHRTGPKVQHWTPQPKPCRLHLATHNPPPTIATQTKASSLSILHQSSTKPGKKNAKSKPKPPGGVDELHCLRDLCGI</sequence>
<evidence type="ECO:0000313" key="2">
    <source>
        <dbReference type="EMBL" id="EXB93798.1"/>
    </source>
</evidence>
<evidence type="ECO:0000313" key="3">
    <source>
        <dbReference type="Proteomes" id="UP000030645"/>
    </source>
</evidence>
<feature type="region of interest" description="Disordered" evidence="1">
    <location>
        <begin position="50"/>
        <end position="81"/>
    </location>
</feature>
<dbReference type="EMBL" id="KE345101">
    <property type="protein sequence ID" value="EXB93798.1"/>
    <property type="molecule type" value="Genomic_DNA"/>
</dbReference>
<evidence type="ECO:0000256" key="1">
    <source>
        <dbReference type="SAM" id="MobiDB-lite"/>
    </source>
</evidence>
<protein>
    <submittedName>
        <fullName evidence="2">Uncharacterized protein</fullName>
    </submittedName>
</protein>
<gene>
    <name evidence="2" type="ORF">L484_010943</name>
</gene>
<keyword evidence="3" id="KW-1185">Reference proteome</keyword>
<feature type="compositionally biased region" description="Polar residues" evidence="1">
    <location>
        <begin position="50"/>
        <end position="62"/>
    </location>
</feature>
<organism evidence="2 3">
    <name type="scientific">Morus notabilis</name>
    <dbReference type="NCBI Taxonomy" id="981085"/>
    <lineage>
        <taxon>Eukaryota</taxon>
        <taxon>Viridiplantae</taxon>
        <taxon>Streptophyta</taxon>
        <taxon>Embryophyta</taxon>
        <taxon>Tracheophyta</taxon>
        <taxon>Spermatophyta</taxon>
        <taxon>Magnoliopsida</taxon>
        <taxon>eudicotyledons</taxon>
        <taxon>Gunneridae</taxon>
        <taxon>Pentapetalae</taxon>
        <taxon>rosids</taxon>
        <taxon>fabids</taxon>
        <taxon>Rosales</taxon>
        <taxon>Moraceae</taxon>
        <taxon>Moreae</taxon>
        <taxon>Morus</taxon>
    </lineage>
</organism>
<dbReference type="Proteomes" id="UP000030645">
    <property type="component" value="Unassembled WGS sequence"/>
</dbReference>
<feature type="compositionally biased region" description="Basic residues" evidence="1">
    <location>
        <begin position="64"/>
        <end position="73"/>
    </location>
</feature>
<feature type="region of interest" description="Disordered" evidence="1">
    <location>
        <begin position="1"/>
        <end position="29"/>
    </location>
</feature>
<name>W9S7Y7_9ROSA</name>
<reference evidence="3" key="1">
    <citation type="submission" date="2013-01" db="EMBL/GenBank/DDBJ databases">
        <title>Draft Genome Sequence of a Mulberry Tree, Morus notabilis C.K. Schneid.</title>
        <authorList>
            <person name="He N."/>
            <person name="Zhao S."/>
        </authorList>
    </citation>
    <scope>NUCLEOTIDE SEQUENCE</scope>
</reference>